<dbReference type="AlphaFoldDB" id="A0A2K1QYV9"/>
<evidence type="ECO:0000313" key="10">
    <source>
        <dbReference type="Proteomes" id="UP000243797"/>
    </source>
</evidence>
<evidence type="ECO:0008006" key="11">
    <source>
        <dbReference type="Google" id="ProtNLM"/>
    </source>
</evidence>
<dbReference type="GO" id="GO:0008270">
    <property type="term" value="F:zinc ion binding"/>
    <property type="evidence" value="ECO:0007669"/>
    <property type="project" value="UniProtKB-KW"/>
</dbReference>
<dbReference type="Pfam" id="PF14608">
    <property type="entry name" value="zf-CCCH_2"/>
    <property type="match status" value="2"/>
</dbReference>
<sequence length="734" mass="79876">MVSDSIYDLCVPVLQDESLGEEDKTDKLEDLLRKELNISGKALEDAVLGVLWRHRGDSGFTSPPPIRTTIIRRPSPAPWQINRSGTPLSSSPRSVSGNINPPPGFGVAPPSFKRAKSSTASPSPRASPRLAYVTPQIPHSPSLSAYQFSEPSPTLEQYGDMGSDNVDWLVNDDASSTTSWGDSGFNPSSTEFMQPVNVDMSPFDIIRSVLRDDKTDEELAKILESNGYDLSQTISSLMDSHGQGDQLAPQDQTKTILVGKSMSPTSRPLTPVGQAKSPIVCRYFLASGHCARADCRFSHDLTNHICKYWMAGNCLAGSACMFSHDPSLLMSRLNVDDSKSPPTQPDLVQDLDSFPSLQRSTSNPFESLDSPPVGSPQSTSSVLAQSAMNPFANFVPSGLRSRPESRPTSRHTSRAATPSTLSFQDDDAFPSLGSAASTRSVKRHHGKRGHGHATHRDNTPMNPSSMADVVKMSPVPASPIPMLQTRRGLRPVNSFTGSRETGPSAQAIPPPEHIPWLDTGVEANRAYLKARAEAFKHGSLRNKFLQGAAQAWNRNDTRGAKVLSGKGQTENQLMKEAHREAARILYEERNKHQGSGKELYVDLHGLHPEEAVSYLNDCLLEHRSSSRPLYAICGTGHHSKNGKDKIGKAVRAYLNEWRYAFREFSVPGDRNNLGGIVGIDPSSYDHELVRKGRGGPSSEADSGVGMIMPAGEDTKVRVITVEEARARKEGVDGQ</sequence>
<dbReference type="InterPro" id="IPR013899">
    <property type="entry name" value="DUF1771"/>
</dbReference>
<dbReference type="Gene3D" id="4.10.1000.10">
    <property type="entry name" value="Zinc finger, CCCH-type"/>
    <property type="match status" value="1"/>
</dbReference>
<feature type="compositionally biased region" description="Polar residues" evidence="6">
    <location>
        <begin position="375"/>
        <end position="388"/>
    </location>
</feature>
<reference evidence="9 10" key="1">
    <citation type="submission" date="2017-06" db="EMBL/GenBank/DDBJ databases">
        <title>Draft genome sequence of a variant of Elsinoe murrayae.</title>
        <authorList>
            <person name="Cheng Q."/>
        </authorList>
    </citation>
    <scope>NUCLEOTIDE SEQUENCE [LARGE SCALE GENOMIC DNA]</scope>
    <source>
        <strain evidence="9 10">CQ-2017a</strain>
    </source>
</reference>
<evidence type="ECO:0000259" key="7">
    <source>
        <dbReference type="PROSITE" id="PS50103"/>
    </source>
</evidence>
<dbReference type="EMBL" id="NKHZ01000025">
    <property type="protein sequence ID" value="PNS20217.1"/>
    <property type="molecule type" value="Genomic_DNA"/>
</dbReference>
<keyword evidence="3 5" id="KW-0863">Zinc-finger</keyword>
<comment type="caution">
    <text evidence="9">The sequence shown here is derived from an EMBL/GenBank/DDBJ whole genome shotgun (WGS) entry which is preliminary data.</text>
</comment>
<keyword evidence="2" id="KW-0677">Repeat</keyword>
<evidence type="ECO:0000256" key="5">
    <source>
        <dbReference type="PROSITE-ProRule" id="PRU00723"/>
    </source>
</evidence>
<dbReference type="PANTHER" id="PTHR13119">
    <property type="entry name" value="ZINC FINGER CCCH DOMAIN-CONTAINING PROTEI"/>
    <property type="match status" value="1"/>
</dbReference>
<feature type="compositionally biased region" description="Low complexity" evidence="6">
    <location>
        <begin position="117"/>
        <end position="129"/>
    </location>
</feature>
<proteinExistence type="predicted"/>
<dbReference type="Proteomes" id="UP000243797">
    <property type="component" value="Unassembled WGS sequence"/>
</dbReference>
<evidence type="ECO:0000313" key="9">
    <source>
        <dbReference type="EMBL" id="PNS20217.1"/>
    </source>
</evidence>
<dbReference type="SUPFAM" id="SSF160443">
    <property type="entry name" value="SMR domain-like"/>
    <property type="match status" value="1"/>
</dbReference>
<gene>
    <name evidence="9" type="ORF">CAC42_5667</name>
</gene>
<organism evidence="9 10">
    <name type="scientific">Sphaceloma murrayae</name>
    <dbReference type="NCBI Taxonomy" id="2082308"/>
    <lineage>
        <taxon>Eukaryota</taxon>
        <taxon>Fungi</taxon>
        <taxon>Dikarya</taxon>
        <taxon>Ascomycota</taxon>
        <taxon>Pezizomycotina</taxon>
        <taxon>Dothideomycetes</taxon>
        <taxon>Dothideomycetidae</taxon>
        <taxon>Myriangiales</taxon>
        <taxon>Elsinoaceae</taxon>
        <taxon>Sphaceloma</taxon>
    </lineage>
</organism>
<protein>
    <recommendedName>
        <fullName evidence="11">Polyadenylate-binding protein-interacting protein 7</fullName>
    </recommendedName>
</protein>
<evidence type="ECO:0000256" key="1">
    <source>
        <dbReference type="ARBA" id="ARBA00022723"/>
    </source>
</evidence>
<feature type="domain" description="C3H1-type" evidence="7">
    <location>
        <begin position="275"/>
        <end position="302"/>
    </location>
</feature>
<dbReference type="InterPro" id="IPR036855">
    <property type="entry name" value="Znf_CCCH_sf"/>
</dbReference>
<dbReference type="SMART" id="SM00463">
    <property type="entry name" value="SMR"/>
    <property type="match status" value="1"/>
</dbReference>
<dbReference type="FunFam" id="3.30.1370.110:FF:000002">
    <property type="entry name" value="CCCH zinc finger and SMR domain protein"/>
    <property type="match status" value="1"/>
</dbReference>
<feature type="region of interest" description="Disordered" evidence="6">
    <location>
        <begin position="58"/>
        <end position="129"/>
    </location>
</feature>
<feature type="zinc finger region" description="C3H1-type" evidence="5">
    <location>
        <begin position="305"/>
        <end position="327"/>
    </location>
</feature>
<feature type="domain" description="Smr" evidence="8">
    <location>
        <begin position="601"/>
        <end position="682"/>
    </location>
</feature>
<evidence type="ECO:0000256" key="6">
    <source>
        <dbReference type="SAM" id="MobiDB-lite"/>
    </source>
</evidence>
<dbReference type="PANTHER" id="PTHR13119:SF12">
    <property type="entry name" value="PROTEIN SUPPRESSOR OF SABLE"/>
    <property type="match status" value="1"/>
</dbReference>
<dbReference type="PROSITE" id="PS50103">
    <property type="entry name" value="ZF_C3H1"/>
    <property type="match status" value="2"/>
</dbReference>
<evidence type="ECO:0000256" key="4">
    <source>
        <dbReference type="ARBA" id="ARBA00022833"/>
    </source>
</evidence>
<dbReference type="InterPro" id="IPR045124">
    <property type="entry name" value="Su(sable)-like"/>
</dbReference>
<name>A0A2K1QYV9_9PEZI</name>
<dbReference type="SUPFAM" id="SSF90229">
    <property type="entry name" value="CCCH zinc finger"/>
    <property type="match status" value="1"/>
</dbReference>
<feature type="compositionally biased region" description="Polar residues" evidence="6">
    <location>
        <begin position="81"/>
        <end position="99"/>
    </location>
</feature>
<dbReference type="GO" id="GO:0045892">
    <property type="term" value="P:negative regulation of DNA-templated transcription"/>
    <property type="evidence" value="ECO:0007669"/>
    <property type="project" value="InterPro"/>
</dbReference>
<dbReference type="Gene3D" id="3.30.1370.110">
    <property type="match status" value="1"/>
</dbReference>
<feature type="domain" description="C3H1-type" evidence="7">
    <location>
        <begin position="305"/>
        <end position="327"/>
    </location>
</feature>
<dbReference type="InParanoid" id="A0A2K1QYV9"/>
<feature type="compositionally biased region" description="Polar residues" evidence="6">
    <location>
        <begin position="414"/>
        <end position="423"/>
    </location>
</feature>
<evidence type="ECO:0000256" key="3">
    <source>
        <dbReference type="ARBA" id="ARBA00022771"/>
    </source>
</evidence>
<feature type="region of interest" description="Disordered" evidence="6">
    <location>
        <begin position="689"/>
        <end position="711"/>
    </location>
</feature>
<dbReference type="SMART" id="SM01162">
    <property type="entry name" value="DUF1771"/>
    <property type="match status" value="1"/>
</dbReference>
<keyword evidence="1 5" id="KW-0479">Metal-binding</keyword>
<feature type="compositionally biased region" description="Basic residues" evidence="6">
    <location>
        <begin position="440"/>
        <end position="453"/>
    </location>
</feature>
<feature type="compositionally biased region" description="Polar residues" evidence="6">
    <location>
        <begin position="355"/>
        <end position="365"/>
    </location>
</feature>
<dbReference type="OrthoDB" id="3247158at2759"/>
<feature type="region of interest" description="Disordered" evidence="6">
    <location>
        <begin position="333"/>
        <end position="466"/>
    </location>
</feature>
<evidence type="ECO:0000256" key="2">
    <source>
        <dbReference type="ARBA" id="ARBA00022737"/>
    </source>
</evidence>
<dbReference type="PROSITE" id="PS50828">
    <property type="entry name" value="SMR"/>
    <property type="match status" value="1"/>
</dbReference>
<feature type="zinc finger region" description="C3H1-type" evidence="5">
    <location>
        <begin position="275"/>
        <end position="302"/>
    </location>
</feature>
<keyword evidence="10" id="KW-1185">Reference proteome</keyword>
<dbReference type="Pfam" id="PF08590">
    <property type="entry name" value="DUF1771"/>
    <property type="match status" value="1"/>
</dbReference>
<dbReference type="SMART" id="SM00356">
    <property type="entry name" value="ZnF_C3H1"/>
    <property type="match status" value="2"/>
</dbReference>
<dbReference type="InterPro" id="IPR000571">
    <property type="entry name" value="Znf_CCCH"/>
</dbReference>
<evidence type="ECO:0000259" key="8">
    <source>
        <dbReference type="PROSITE" id="PS50828"/>
    </source>
</evidence>
<dbReference type="STRING" id="2082308.A0A2K1QYV9"/>
<dbReference type="InterPro" id="IPR036063">
    <property type="entry name" value="Smr_dom_sf"/>
</dbReference>
<dbReference type="InterPro" id="IPR002625">
    <property type="entry name" value="Smr_dom"/>
</dbReference>
<keyword evidence="4 5" id="KW-0862">Zinc</keyword>
<accession>A0A2K1QYV9</accession>
<dbReference type="GO" id="GO:0003723">
    <property type="term" value="F:RNA binding"/>
    <property type="evidence" value="ECO:0007669"/>
    <property type="project" value="InterPro"/>
</dbReference>
<dbReference type="GO" id="GO:0005634">
    <property type="term" value="C:nucleus"/>
    <property type="evidence" value="ECO:0007669"/>
    <property type="project" value="TreeGrafter"/>
</dbReference>